<dbReference type="PANTHER" id="PTHR43182">
    <property type="entry name" value="COBALT-PRECORRIN-6B C(15)-METHYLTRANSFERASE (DECARBOXYLATING)"/>
    <property type="match status" value="1"/>
</dbReference>
<dbReference type="InterPro" id="IPR035996">
    <property type="entry name" value="4pyrrol_Methylase_sf"/>
</dbReference>
<dbReference type="InterPro" id="IPR006365">
    <property type="entry name" value="Cbl_synth_CobL"/>
</dbReference>
<dbReference type="InterPro" id="IPR050714">
    <property type="entry name" value="Cobalamin_biosynth_MTase"/>
</dbReference>
<reference key="1">
    <citation type="submission" date="2017-08" db="EMBL/GenBank/DDBJ databases">
        <title>A dynamic microbial community with high functional redundancy inhabits the cold, oxic subseafloor aquifer.</title>
        <authorList>
            <person name="Tully B.J."/>
            <person name="Wheat C.G."/>
            <person name="Glazer B.T."/>
            <person name="Huber J.A."/>
        </authorList>
    </citation>
    <scope>NUCLEOTIDE SEQUENCE [LARGE SCALE GENOMIC DNA]</scope>
</reference>
<dbReference type="CDD" id="cd11644">
    <property type="entry name" value="Precorrin-6Y-MT"/>
    <property type="match status" value="1"/>
</dbReference>
<dbReference type="InterPro" id="IPR014777">
    <property type="entry name" value="4pyrrole_Mease_sub1"/>
</dbReference>
<dbReference type="PANTHER" id="PTHR43182:SF1">
    <property type="entry name" value="COBALT-PRECORRIN-7 C(5)-METHYLTRANSFERASE"/>
    <property type="match status" value="1"/>
</dbReference>
<feature type="domain" description="Tetrapyrrole methylase" evidence="6">
    <location>
        <begin position="10"/>
        <end position="197"/>
    </location>
</feature>
<evidence type="ECO:0000313" key="7">
    <source>
        <dbReference type="EMBL" id="PCI98617.1"/>
    </source>
</evidence>
<evidence type="ECO:0000256" key="4">
    <source>
        <dbReference type="ARBA" id="ARBA00022679"/>
    </source>
</evidence>
<dbReference type="Gene3D" id="3.30.950.10">
    <property type="entry name" value="Methyltransferase, Cobalt-precorrin-4 Transmethylase, Domain 2"/>
    <property type="match status" value="1"/>
</dbReference>
<dbReference type="AlphaFoldDB" id="A0A2A4YWD3"/>
<dbReference type="InterPro" id="IPR000878">
    <property type="entry name" value="4pyrrol_Mease"/>
</dbReference>
<evidence type="ECO:0000256" key="1">
    <source>
        <dbReference type="ARBA" id="ARBA00004953"/>
    </source>
</evidence>
<gene>
    <name evidence="7" type="ORF">COB13_13225</name>
</gene>
<name>A0A2A4YWD3_9PROT</name>
<dbReference type="SUPFAM" id="SSF53335">
    <property type="entry name" value="S-adenosyl-L-methionine-dependent methyltransferases"/>
    <property type="match status" value="1"/>
</dbReference>
<dbReference type="UniPathway" id="UPA00148"/>
<dbReference type="SUPFAM" id="SSF53790">
    <property type="entry name" value="Tetrapyrrole methylase"/>
    <property type="match status" value="1"/>
</dbReference>
<dbReference type="GO" id="GO:0032259">
    <property type="term" value="P:methylation"/>
    <property type="evidence" value="ECO:0007669"/>
    <property type="project" value="UniProtKB-KW"/>
</dbReference>
<keyword evidence="4" id="KW-0808">Transferase</keyword>
<dbReference type="InterPro" id="IPR014008">
    <property type="entry name" value="Cbl_synth_MTase_CbiT"/>
</dbReference>
<dbReference type="Gene3D" id="3.40.50.150">
    <property type="entry name" value="Vaccinia Virus protein VP39"/>
    <property type="match status" value="1"/>
</dbReference>
<evidence type="ECO:0000256" key="2">
    <source>
        <dbReference type="ARBA" id="ARBA00022573"/>
    </source>
</evidence>
<keyword evidence="5" id="KW-0949">S-adenosyl-L-methionine</keyword>
<accession>A0A2A4YWD3</accession>
<proteinExistence type="predicted"/>
<evidence type="ECO:0000259" key="6">
    <source>
        <dbReference type="Pfam" id="PF00590"/>
    </source>
</evidence>
<feature type="unsure residue" description="D or N" evidence="7">
    <location>
        <position position="76"/>
    </location>
</feature>
<comment type="pathway">
    <text evidence="1">Cofactor biosynthesis; adenosylcobalamin biosynthesis.</text>
</comment>
<dbReference type="GO" id="GO:0008276">
    <property type="term" value="F:protein methyltransferase activity"/>
    <property type="evidence" value="ECO:0007669"/>
    <property type="project" value="InterPro"/>
</dbReference>
<evidence type="ECO:0000256" key="5">
    <source>
        <dbReference type="ARBA" id="ARBA00022691"/>
    </source>
</evidence>
<dbReference type="Pfam" id="PF00590">
    <property type="entry name" value="TP_methylase"/>
    <property type="match status" value="1"/>
</dbReference>
<dbReference type="PIRSF" id="PIRSF036428">
    <property type="entry name" value="CobL"/>
    <property type="match status" value="1"/>
</dbReference>
<keyword evidence="2" id="KW-0169">Cobalamin biosynthesis</keyword>
<dbReference type="EMBL" id="NVUS01000020">
    <property type="protein sequence ID" value="PCI98617.1"/>
    <property type="molecule type" value="Genomic_DNA"/>
</dbReference>
<dbReference type="CDD" id="cd02440">
    <property type="entry name" value="AdoMet_MTases"/>
    <property type="match status" value="1"/>
</dbReference>
<comment type="caution">
    <text evidence="7">The sequence shown here is derived from an EMBL/GenBank/DDBJ whole genome shotgun (WGS) entry which is preliminary data.</text>
</comment>
<dbReference type="InterPro" id="IPR012818">
    <property type="entry name" value="CbiE"/>
</dbReference>
<protein>
    <recommendedName>
        <fullName evidence="6">Tetrapyrrole methylase domain-containing protein</fullName>
    </recommendedName>
</protein>
<evidence type="ECO:0000256" key="3">
    <source>
        <dbReference type="ARBA" id="ARBA00022603"/>
    </source>
</evidence>
<sequence length="424" mass="45884">MAQKLRKWLCIIGIGDDGFAGLSPANQQLCHDADILLAAQRHLQEMPELSAEIHVWGSPLHKGIQKILSWRDAGLDGKNIVILATGDPMHFGIGATMNKRLPIEEINIIPSPSAFSLAAARLGWGLRKVQCVSVHGRSLNLLNKTIQHNVKIIALTSTGATIDEIADLLVDRGFGQSQLTILEHMGGKDERILTSTANGWQVGAAADFNVIAIETIADEYAPIIPNIAGLDDMHYVHDGQLTKANIRAATLNKLLPTHNSVMWDLGAGAGSVGIEYMRLAPGAICHAVEQSEKRTANIQINADNLGVPNIKIHHGDITHFAQRLPKPDAVFIGGGLTYELFNIAYEAIPMGGRLVINVISLEGLACLSQICQKFRSDFAQQRQLSMQQITTANLVNVGELHSFKSNITVTQLALVKTSPLESIA</sequence>
<reference evidence="7" key="2">
    <citation type="journal article" date="2018" name="ISME J.">
        <title>A dynamic microbial community with high functional redundancy inhabits the cold, oxic subseafloor aquifer.</title>
        <authorList>
            <person name="Tully B.J."/>
            <person name="Wheat C.G."/>
            <person name="Glazer B.T."/>
            <person name="Huber J.A."/>
        </authorList>
    </citation>
    <scope>NUCLEOTIDE SEQUENCE</scope>
    <source>
        <strain evidence="7">NORP83</strain>
    </source>
</reference>
<keyword evidence="3" id="KW-0489">Methyltransferase</keyword>
<dbReference type="InterPro" id="IPR014776">
    <property type="entry name" value="4pyrrole_Mease_sub2"/>
</dbReference>
<organism evidence="7">
    <name type="scientific">OCS116 cluster bacterium</name>
    <dbReference type="NCBI Taxonomy" id="2030921"/>
    <lineage>
        <taxon>Bacteria</taxon>
        <taxon>Pseudomonadati</taxon>
        <taxon>Pseudomonadota</taxon>
        <taxon>Alphaproteobacteria</taxon>
        <taxon>OCS116 cluster</taxon>
    </lineage>
</organism>
<dbReference type="Gene3D" id="3.40.1010.10">
    <property type="entry name" value="Cobalt-precorrin-4 Transmethylase, Domain 1"/>
    <property type="match status" value="1"/>
</dbReference>
<dbReference type="InterPro" id="IPR029063">
    <property type="entry name" value="SAM-dependent_MTases_sf"/>
</dbReference>
<dbReference type="GO" id="GO:0009236">
    <property type="term" value="P:cobalamin biosynthetic process"/>
    <property type="evidence" value="ECO:0007669"/>
    <property type="project" value="UniProtKB-UniPathway"/>
</dbReference>
<dbReference type="NCBIfam" id="TIGR02467">
    <property type="entry name" value="CbiE"/>
    <property type="match status" value="1"/>
</dbReference>
<dbReference type="NCBIfam" id="TIGR02469">
    <property type="entry name" value="CbiT"/>
    <property type="match status" value="1"/>
</dbReference>